<accession>A0AAV8VEQ3</accession>
<evidence type="ECO:0000259" key="8">
    <source>
        <dbReference type="Pfam" id="PF13359"/>
    </source>
</evidence>
<dbReference type="InterPro" id="IPR045249">
    <property type="entry name" value="HARBI1-like"/>
</dbReference>
<evidence type="ECO:0000256" key="6">
    <source>
        <dbReference type="ARBA" id="ARBA00022801"/>
    </source>
</evidence>
<evidence type="ECO:0000313" key="9">
    <source>
        <dbReference type="EMBL" id="KAJ8912604.1"/>
    </source>
</evidence>
<keyword evidence="5" id="KW-0479">Metal-binding</keyword>
<reference evidence="9 10" key="1">
    <citation type="journal article" date="2023" name="Insect Mol. Biol.">
        <title>Genome sequencing provides insights into the evolution of gene families encoding plant cell wall-degrading enzymes in longhorned beetles.</title>
        <authorList>
            <person name="Shin N.R."/>
            <person name="Okamura Y."/>
            <person name="Kirsch R."/>
            <person name="Pauchet Y."/>
        </authorList>
    </citation>
    <scope>NUCLEOTIDE SEQUENCE [LARGE SCALE GENOMIC DNA]</scope>
    <source>
        <strain evidence="9">EAD_L_NR</strain>
    </source>
</reference>
<keyword evidence="4" id="KW-0540">Nuclease</keyword>
<evidence type="ECO:0000256" key="4">
    <source>
        <dbReference type="ARBA" id="ARBA00022722"/>
    </source>
</evidence>
<dbReference type="AlphaFoldDB" id="A0AAV8VEQ3"/>
<evidence type="ECO:0000256" key="5">
    <source>
        <dbReference type="ARBA" id="ARBA00022723"/>
    </source>
</evidence>
<dbReference type="EMBL" id="JANEYG010000119">
    <property type="protein sequence ID" value="KAJ8912604.1"/>
    <property type="molecule type" value="Genomic_DNA"/>
</dbReference>
<dbReference type="InterPro" id="IPR027806">
    <property type="entry name" value="HARBI1_dom"/>
</dbReference>
<dbReference type="Pfam" id="PF13359">
    <property type="entry name" value="DDE_Tnp_4"/>
    <property type="match status" value="1"/>
</dbReference>
<comment type="caution">
    <text evidence="9">The sequence shown here is derived from an EMBL/GenBank/DDBJ whole genome shotgun (WGS) entry which is preliminary data.</text>
</comment>
<dbReference type="GO" id="GO:0005634">
    <property type="term" value="C:nucleus"/>
    <property type="evidence" value="ECO:0007669"/>
    <property type="project" value="UniProtKB-SubCell"/>
</dbReference>
<dbReference type="Proteomes" id="UP001159042">
    <property type="component" value="Unassembled WGS sequence"/>
</dbReference>
<organism evidence="9 10">
    <name type="scientific">Exocentrus adspersus</name>
    <dbReference type="NCBI Taxonomy" id="1586481"/>
    <lineage>
        <taxon>Eukaryota</taxon>
        <taxon>Metazoa</taxon>
        <taxon>Ecdysozoa</taxon>
        <taxon>Arthropoda</taxon>
        <taxon>Hexapoda</taxon>
        <taxon>Insecta</taxon>
        <taxon>Pterygota</taxon>
        <taxon>Neoptera</taxon>
        <taxon>Endopterygota</taxon>
        <taxon>Coleoptera</taxon>
        <taxon>Polyphaga</taxon>
        <taxon>Cucujiformia</taxon>
        <taxon>Chrysomeloidea</taxon>
        <taxon>Cerambycidae</taxon>
        <taxon>Lamiinae</taxon>
        <taxon>Acanthocinini</taxon>
        <taxon>Exocentrus</taxon>
    </lineage>
</organism>
<protein>
    <recommendedName>
        <fullName evidence="8">DDE Tnp4 domain-containing protein</fullName>
    </recommendedName>
</protein>
<evidence type="ECO:0000256" key="7">
    <source>
        <dbReference type="ARBA" id="ARBA00023242"/>
    </source>
</evidence>
<name>A0AAV8VEQ3_9CUCU</name>
<evidence type="ECO:0000256" key="1">
    <source>
        <dbReference type="ARBA" id="ARBA00001968"/>
    </source>
</evidence>
<keyword evidence="6" id="KW-0378">Hydrolase</keyword>
<comment type="similarity">
    <text evidence="3">Belongs to the HARBI1 family.</text>
</comment>
<dbReference type="PANTHER" id="PTHR22930:SF85">
    <property type="entry name" value="GH03217P-RELATED"/>
    <property type="match status" value="1"/>
</dbReference>
<comment type="cofactor">
    <cofactor evidence="1">
        <name>a divalent metal cation</name>
        <dbReference type="ChEBI" id="CHEBI:60240"/>
    </cofactor>
</comment>
<dbReference type="GO" id="GO:0016787">
    <property type="term" value="F:hydrolase activity"/>
    <property type="evidence" value="ECO:0007669"/>
    <property type="project" value="UniProtKB-KW"/>
</dbReference>
<evidence type="ECO:0000256" key="2">
    <source>
        <dbReference type="ARBA" id="ARBA00004123"/>
    </source>
</evidence>
<dbReference type="GO" id="GO:0046872">
    <property type="term" value="F:metal ion binding"/>
    <property type="evidence" value="ECO:0007669"/>
    <property type="project" value="UniProtKB-KW"/>
</dbReference>
<feature type="domain" description="DDE Tnp4" evidence="8">
    <location>
        <begin position="167"/>
        <end position="319"/>
    </location>
</feature>
<keyword evidence="10" id="KW-1185">Reference proteome</keyword>
<dbReference type="PANTHER" id="PTHR22930">
    <property type="match status" value="1"/>
</dbReference>
<evidence type="ECO:0000256" key="3">
    <source>
        <dbReference type="ARBA" id="ARBA00006958"/>
    </source>
</evidence>
<sequence>MNHLEVRLVAELFLFPNDESDDEDGAIQKLLTKIEDYAESTIPRYNHRQFVEHFRMSTGTFEIVLQKLHSIIVQHQDARMSGNPELSLRKQLLITVWYLANIESFRSVADRFGVSKSTAWMCVNKICKDLLYLNETQKIITTNLETMAETSNYFREKTNFPGIVGIIDGSHIPLKAPELHPTSYINRKGYHSVVLQGVCDHKRKFIDCYAGEVGSMHDARVLRRSDFGTLLETVKIPDDGHFIGHSAYPLKSNLLVPYKDNGHLTNIQRHYNTVFAKARVTIEHTFALLKGRFRRLNLVETRRIEMVPQIIVVSCILHNICRDTEDEVEINLNRIIREEMQMRPENIGIEERQERRGVEKRNNIANYLYMRR</sequence>
<evidence type="ECO:0000313" key="10">
    <source>
        <dbReference type="Proteomes" id="UP001159042"/>
    </source>
</evidence>
<dbReference type="GO" id="GO:0004518">
    <property type="term" value="F:nuclease activity"/>
    <property type="evidence" value="ECO:0007669"/>
    <property type="project" value="UniProtKB-KW"/>
</dbReference>
<gene>
    <name evidence="9" type="ORF">NQ315_000473</name>
</gene>
<proteinExistence type="inferred from homology"/>
<keyword evidence="7" id="KW-0539">Nucleus</keyword>
<comment type="subcellular location">
    <subcellularLocation>
        <location evidence="2">Nucleus</location>
    </subcellularLocation>
</comment>